<reference evidence="6" key="1">
    <citation type="submission" date="2018-05" db="EMBL/GenBank/DDBJ databases">
        <authorList>
            <person name="Lanie J.A."/>
            <person name="Ng W.-L."/>
            <person name="Kazmierczak K.M."/>
            <person name="Andrzejewski T.M."/>
            <person name="Davidsen T.M."/>
            <person name="Wayne K.J."/>
            <person name="Tettelin H."/>
            <person name="Glass J.I."/>
            <person name="Rusch D."/>
            <person name="Podicherti R."/>
            <person name="Tsui H.-C.T."/>
            <person name="Winkler M.E."/>
        </authorList>
    </citation>
    <scope>NUCLEOTIDE SEQUENCE</scope>
</reference>
<evidence type="ECO:0000313" key="6">
    <source>
        <dbReference type="EMBL" id="SVC74529.1"/>
    </source>
</evidence>
<evidence type="ECO:0000256" key="3">
    <source>
        <dbReference type="ARBA" id="ARBA00022827"/>
    </source>
</evidence>
<proteinExistence type="predicted"/>
<dbReference type="GO" id="GO:0016491">
    <property type="term" value="F:oxidoreductase activity"/>
    <property type="evidence" value="ECO:0007669"/>
    <property type="project" value="UniProtKB-KW"/>
</dbReference>
<dbReference type="Gene3D" id="3.50.50.60">
    <property type="entry name" value="FAD/NAD(P)-binding domain"/>
    <property type="match status" value="2"/>
</dbReference>
<accession>A0A382PMA7</accession>
<dbReference type="Pfam" id="PF00890">
    <property type="entry name" value="FAD_binding_2"/>
    <property type="match status" value="1"/>
</dbReference>
<dbReference type="AlphaFoldDB" id="A0A382PMA7"/>
<dbReference type="InterPro" id="IPR050315">
    <property type="entry name" value="FAD-oxidoreductase_2"/>
</dbReference>
<gene>
    <name evidence="6" type="ORF">METZ01_LOCUS327383</name>
</gene>
<sequence length="319" mass="35312">MENINPSDEEWFSQIKEPLTPSNMSKMSWDEEADVVVIGCGGGGVSAALEASEQNQQVLMIDRFFGGGATAASGGGFYAGGGTKIQKEAGVEDNPDEMFKYLQMETQGIVKDSTLRKFCEDSPKNIDWLLGHGVEFNASVYKKKTSYPTSNYYLYHSDNSLVPKYAEIAKPAARGHRGYIKKGLRVTGLGGSIFDPLFNSAKKNGVKVLLQTEAIRLIQNRGGRVVGLEVLQIPPGTKSAKRHMKFSKRAQDFQMYIRPIANYYRKKAIEIEENERKTKTIKAKKGVILATGGFIFNRQMVRKYIPKYEGGLPLGTTGD</sequence>
<organism evidence="6">
    <name type="scientific">marine metagenome</name>
    <dbReference type="NCBI Taxonomy" id="408172"/>
    <lineage>
        <taxon>unclassified sequences</taxon>
        <taxon>metagenomes</taxon>
        <taxon>ecological metagenomes</taxon>
    </lineage>
</organism>
<feature type="domain" description="FAD-dependent oxidoreductase 2 FAD-binding" evidence="5">
    <location>
        <begin position="34"/>
        <end position="307"/>
    </location>
</feature>
<dbReference type="EMBL" id="UINC01108433">
    <property type="protein sequence ID" value="SVC74529.1"/>
    <property type="molecule type" value="Genomic_DNA"/>
</dbReference>
<dbReference type="PANTHER" id="PTHR43400">
    <property type="entry name" value="FUMARATE REDUCTASE"/>
    <property type="match status" value="1"/>
</dbReference>
<evidence type="ECO:0000259" key="5">
    <source>
        <dbReference type="Pfam" id="PF00890"/>
    </source>
</evidence>
<dbReference type="InterPro" id="IPR003953">
    <property type="entry name" value="FAD-dep_OxRdtase_2_FAD-bd"/>
</dbReference>
<feature type="non-terminal residue" evidence="6">
    <location>
        <position position="319"/>
    </location>
</feature>
<evidence type="ECO:0000256" key="1">
    <source>
        <dbReference type="ARBA" id="ARBA00001974"/>
    </source>
</evidence>
<keyword evidence="4" id="KW-0560">Oxidoreductase</keyword>
<dbReference type="PANTHER" id="PTHR43400:SF7">
    <property type="entry name" value="FAD-DEPENDENT OXIDOREDUCTASE 2 FAD BINDING DOMAIN-CONTAINING PROTEIN"/>
    <property type="match status" value="1"/>
</dbReference>
<keyword evidence="3" id="KW-0274">FAD</keyword>
<comment type="cofactor">
    <cofactor evidence="1">
        <name>FAD</name>
        <dbReference type="ChEBI" id="CHEBI:57692"/>
    </cofactor>
</comment>
<evidence type="ECO:0000256" key="4">
    <source>
        <dbReference type="ARBA" id="ARBA00023002"/>
    </source>
</evidence>
<dbReference type="InterPro" id="IPR036188">
    <property type="entry name" value="FAD/NAD-bd_sf"/>
</dbReference>
<keyword evidence="2" id="KW-0285">Flavoprotein</keyword>
<name>A0A382PMA7_9ZZZZ</name>
<dbReference type="SUPFAM" id="SSF51905">
    <property type="entry name" value="FAD/NAD(P)-binding domain"/>
    <property type="match status" value="1"/>
</dbReference>
<protein>
    <recommendedName>
        <fullName evidence="5">FAD-dependent oxidoreductase 2 FAD-binding domain-containing protein</fullName>
    </recommendedName>
</protein>
<evidence type="ECO:0000256" key="2">
    <source>
        <dbReference type="ARBA" id="ARBA00022630"/>
    </source>
</evidence>